<dbReference type="EMBL" id="CP019980">
    <property type="protein sequence ID" value="AVK96311.1"/>
    <property type="molecule type" value="Genomic_DNA"/>
</dbReference>
<dbReference type="InterPro" id="IPR016977">
    <property type="entry name" value="ComGF"/>
</dbReference>
<keyword evidence="1" id="KW-0472">Membrane</keyword>
<dbReference type="Proteomes" id="UP000238825">
    <property type="component" value="Chromosome"/>
</dbReference>
<evidence type="ECO:0000313" key="2">
    <source>
        <dbReference type="EMBL" id="AVK96311.1"/>
    </source>
</evidence>
<dbReference type="Pfam" id="PF15980">
    <property type="entry name" value="ComGF"/>
    <property type="match status" value="1"/>
</dbReference>
<dbReference type="AlphaFoldDB" id="A0A2S0JYZ7"/>
<keyword evidence="1" id="KW-0812">Transmembrane</keyword>
<protein>
    <submittedName>
        <fullName evidence="3">IV_pilin_GFxxxE: prepilin-type N-term protein</fullName>
    </submittedName>
</protein>
<gene>
    <name evidence="2" type="ORF">LS41612_08630</name>
    <name evidence="3" type="ORF">NCTC10338_03020</name>
</gene>
<evidence type="ECO:0000313" key="5">
    <source>
        <dbReference type="Proteomes" id="UP000255295"/>
    </source>
</evidence>
<evidence type="ECO:0000313" key="3">
    <source>
        <dbReference type="EMBL" id="SUV17907.1"/>
    </source>
</evidence>
<organism evidence="2 4">
    <name type="scientific">Lysinibacillus sphaericus</name>
    <name type="common">Bacillus sphaericus</name>
    <dbReference type="NCBI Taxonomy" id="1421"/>
    <lineage>
        <taxon>Bacteria</taxon>
        <taxon>Bacillati</taxon>
        <taxon>Bacillota</taxon>
        <taxon>Bacilli</taxon>
        <taxon>Bacillales</taxon>
        <taxon>Bacillaceae</taxon>
        <taxon>Lysinibacillus</taxon>
    </lineage>
</organism>
<reference evidence="3 5" key="2">
    <citation type="submission" date="2018-06" db="EMBL/GenBank/DDBJ databases">
        <authorList>
            <consortium name="Pathogen Informatics"/>
            <person name="Doyle S."/>
        </authorList>
    </citation>
    <scope>NUCLEOTIDE SEQUENCE [LARGE SCALE GENOMIC DNA]</scope>
    <source>
        <strain evidence="3 5">NCTC10338</strain>
    </source>
</reference>
<dbReference type="NCBIfam" id="NF041002">
    <property type="entry name" value="pilin_ComGF"/>
    <property type="match status" value="1"/>
</dbReference>
<proteinExistence type="predicted"/>
<dbReference type="GeneID" id="48276268"/>
<dbReference type="Proteomes" id="UP000255295">
    <property type="component" value="Unassembled WGS sequence"/>
</dbReference>
<evidence type="ECO:0000256" key="1">
    <source>
        <dbReference type="SAM" id="Phobius"/>
    </source>
</evidence>
<accession>A0A2S0JYZ7</accession>
<keyword evidence="1" id="KW-1133">Transmembrane helix</keyword>
<dbReference type="EMBL" id="UFSZ01000001">
    <property type="protein sequence ID" value="SUV17907.1"/>
    <property type="molecule type" value="Genomic_DNA"/>
</dbReference>
<name>A0A2S0JYZ7_LYSSH</name>
<dbReference type="RefSeq" id="WP_024361265.1">
    <property type="nucleotide sequence ID" value="NZ_BJNS01000025.1"/>
</dbReference>
<sequence length="141" mass="16351">MNNKGYTLLEALIQMVVFVLVCHVFIFIILWALTIKTSIMTDEHSKWELFVFEMTTNLANATSLSVRQNQRTIMLQTANTWQYFDCYHNMIRQRVNGGHVPMLVGINNCQFQLSGNELTIAVEFPSGLKKERTYFVPIIEK</sequence>
<feature type="transmembrane region" description="Helical" evidence="1">
    <location>
        <begin position="12"/>
        <end position="33"/>
    </location>
</feature>
<reference evidence="2 4" key="1">
    <citation type="submission" date="2017-03" db="EMBL/GenBank/DDBJ databases">
        <title>The whole genome sequencing and assembly of Lysinibacillus sphaericus DSM 28T strain.</title>
        <authorList>
            <person name="Lee Y.-J."/>
            <person name="Yi H."/>
            <person name="Bahn Y.-S."/>
            <person name="Kim J.F."/>
            <person name="Lee D.-W."/>
        </authorList>
    </citation>
    <scope>NUCLEOTIDE SEQUENCE [LARGE SCALE GENOMIC DNA]</scope>
    <source>
        <strain evidence="2 4">DSM 28</strain>
    </source>
</reference>
<evidence type="ECO:0000313" key="4">
    <source>
        <dbReference type="Proteomes" id="UP000238825"/>
    </source>
</evidence>